<protein>
    <submittedName>
        <fullName evidence="1">Uncharacterized protein</fullName>
    </submittedName>
</protein>
<organism evidence="1 2">
    <name type="scientific">Streptomyces adustus</name>
    <dbReference type="NCBI Taxonomy" id="1609272"/>
    <lineage>
        <taxon>Bacteria</taxon>
        <taxon>Bacillati</taxon>
        <taxon>Actinomycetota</taxon>
        <taxon>Actinomycetes</taxon>
        <taxon>Kitasatosporales</taxon>
        <taxon>Streptomycetaceae</taxon>
        <taxon>Streptomyces</taxon>
    </lineage>
</organism>
<sequence>MGMFDEIHAGHRCGQTKAFGRTLAHYCTGDAVEPVDGRTDVQIAVAVGGGWLQVRGGRIHAWEEDPAPDLPPYDNVGRPLPGLEWPYAPEPTPGERAEYERRALEALASVLDGGPVDVSPRGPAHLECGTCAQLRG</sequence>
<keyword evidence="2" id="KW-1185">Reference proteome</keyword>
<evidence type="ECO:0000313" key="2">
    <source>
        <dbReference type="Proteomes" id="UP000325849"/>
    </source>
</evidence>
<accession>A0A5N8VIS0</accession>
<dbReference type="RefSeq" id="WP_152892380.1">
    <property type="nucleotide sequence ID" value="NZ_VJZD01000124.1"/>
</dbReference>
<name>A0A5N8VIS0_9ACTN</name>
<gene>
    <name evidence="1" type="ORF">FNH09_26750</name>
</gene>
<dbReference type="AlphaFoldDB" id="A0A5N8VIS0"/>
<comment type="caution">
    <text evidence="1">The sequence shown here is derived from an EMBL/GenBank/DDBJ whole genome shotgun (WGS) entry which is preliminary data.</text>
</comment>
<dbReference type="Proteomes" id="UP000325849">
    <property type="component" value="Unassembled WGS sequence"/>
</dbReference>
<reference evidence="1 2" key="1">
    <citation type="submission" date="2019-07" db="EMBL/GenBank/DDBJ databases">
        <title>New species of Amycolatopsis and Streptomyces.</title>
        <authorList>
            <person name="Duangmal K."/>
            <person name="Teo W.F.A."/>
            <person name="Lipun K."/>
        </authorList>
    </citation>
    <scope>NUCLEOTIDE SEQUENCE [LARGE SCALE GENOMIC DNA]</scope>
    <source>
        <strain evidence="1 2">NBRC 109810</strain>
    </source>
</reference>
<dbReference type="EMBL" id="VJZD01000124">
    <property type="protein sequence ID" value="MPY34706.1"/>
    <property type="molecule type" value="Genomic_DNA"/>
</dbReference>
<evidence type="ECO:0000313" key="1">
    <source>
        <dbReference type="EMBL" id="MPY34706.1"/>
    </source>
</evidence>
<proteinExistence type="predicted"/>